<accession>A0ABT8ZGK9</accession>
<keyword evidence="1" id="KW-0472">Membrane</keyword>
<evidence type="ECO:0000256" key="1">
    <source>
        <dbReference type="SAM" id="Phobius"/>
    </source>
</evidence>
<evidence type="ECO:0000313" key="2">
    <source>
        <dbReference type="EMBL" id="MDO7833674.1"/>
    </source>
</evidence>
<sequence>MILNYDKVMFHANNMTRDDDGELNYPHVENFINADVYTIAAYIYVLIGVLSLTEYGVRQHMTEIGFGNTAIVSLLINANCRGACDFPLWRRDDYGELFQQ</sequence>
<dbReference type="Proteomes" id="UP001176471">
    <property type="component" value="Unassembled WGS sequence"/>
</dbReference>
<keyword evidence="1" id="KW-0812">Transmembrane</keyword>
<evidence type="ECO:0000313" key="3">
    <source>
        <dbReference type="Proteomes" id="UP001176471"/>
    </source>
</evidence>
<organism evidence="2 3">
    <name type="scientific">Sphingobium cyanobacteriorum</name>
    <dbReference type="NCBI Taxonomy" id="3063954"/>
    <lineage>
        <taxon>Bacteria</taxon>
        <taxon>Pseudomonadati</taxon>
        <taxon>Pseudomonadota</taxon>
        <taxon>Alphaproteobacteria</taxon>
        <taxon>Sphingomonadales</taxon>
        <taxon>Sphingomonadaceae</taxon>
        <taxon>Sphingobium</taxon>
    </lineage>
</organism>
<reference evidence="2" key="1">
    <citation type="submission" date="2023-07" db="EMBL/GenBank/DDBJ databases">
        <title>Bacterial whole genome sequence for Sphingobium sp. HBC34.</title>
        <authorList>
            <person name="Le V."/>
            <person name="Ko S.-R."/>
            <person name="Ahn C.-Y."/>
            <person name="Oh H.-M."/>
        </authorList>
    </citation>
    <scope>NUCLEOTIDE SEQUENCE</scope>
    <source>
        <strain evidence="2">HBC34</strain>
    </source>
</reference>
<feature type="transmembrane region" description="Helical" evidence="1">
    <location>
        <begin position="36"/>
        <end position="57"/>
    </location>
</feature>
<keyword evidence="1" id="KW-1133">Transmembrane helix</keyword>
<name>A0ABT8ZGK9_9SPHN</name>
<gene>
    <name evidence="2" type="ORF">Q4610_01320</name>
</gene>
<comment type="caution">
    <text evidence="2">The sequence shown here is derived from an EMBL/GenBank/DDBJ whole genome shotgun (WGS) entry which is preliminary data.</text>
</comment>
<proteinExistence type="predicted"/>
<dbReference type="RefSeq" id="WP_304534214.1">
    <property type="nucleotide sequence ID" value="NZ_JAUQOM010000001.1"/>
</dbReference>
<protein>
    <submittedName>
        <fullName evidence="2">Uncharacterized protein</fullName>
    </submittedName>
</protein>
<keyword evidence="3" id="KW-1185">Reference proteome</keyword>
<dbReference type="EMBL" id="JAUQOM010000001">
    <property type="protein sequence ID" value="MDO7833674.1"/>
    <property type="molecule type" value="Genomic_DNA"/>
</dbReference>